<dbReference type="InterPro" id="IPR000276">
    <property type="entry name" value="GPCR_Rhodpsn"/>
</dbReference>
<dbReference type="GO" id="GO:0016020">
    <property type="term" value="C:membrane"/>
    <property type="evidence" value="ECO:0007669"/>
    <property type="project" value="UniProtKB-SubCell"/>
</dbReference>
<feature type="domain" description="G-protein coupled receptors family 1 profile" evidence="7">
    <location>
        <begin position="30"/>
        <end position="298"/>
    </location>
</feature>
<dbReference type="AlphaFoldDB" id="A0A0R3RS50"/>
<dbReference type="STRING" id="1147741.A0A0R3RS50"/>
<organism evidence="8 9">
    <name type="scientific">Elaeophora elaphi</name>
    <dbReference type="NCBI Taxonomy" id="1147741"/>
    <lineage>
        <taxon>Eukaryota</taxon>
        <taxon>Metazoa</taxon>
        <taxon>Ecdysozoa</taxon>
        <taxon>Nematoda</taxon>
        <taxon>Chromadorea</taxon>
        <taxon>Rhabditida</taxon>
        <taxon>Spirurina</taxon>
        <taxon>Spiruromorpha</taxon>
        <taxon>Filarioidea</taxon>
        <taxon>Onchocercidae</taxon>
        <taxon>Elaeophora</taxon>
    </lineage>
</organism>
<feature type="transmembrane region" description="Helical" evidence="6">
    <location>
        <begin position="193"/>
        <end position="218"/>
    </location>
</feature>
<dbReference type="Pfam" id="PF00001">
    <property type="entry name" value="7tm_1"/>
    <property type="match status" value="1"/>
</dbReference>
<keyword evidence="5" id="KW-0807">Transducer</keyword>
<dbReference type="SUPFAM" id="SSF81321">
    <property type="entry name" value="Family A G protein-coupled receptor-like"/>
    <property type="match status" value="1"/>
</dbReference>
<comment type="similarity">
    <text evidence="5">Belongs to the G-protein coupled receptor 1 family.</text>
</comment>
<feature type="transmembrane region" description="Helical" evidence="6">
    <location>
        <begin position="135"/>
        <end position="157"/>
    </location>
</feature>
<evidence type="ECO:0000256" key="2">
    <source>
        <dbReference type="ARBA" id="ARBA00022692"/>
    </source>
</evidence>
<accession>A0A0R3RS50</accession>
<evidence type="ECO:0000256" key="6">
    <source>
        <dbReference type="SAM" id="Phobius"/>
    </source>
</evidence>
<evidence type="ECO:0000256" key="5">
    <source>
        <dbReference type="RuleBase" id="RU000688"/>
    </source>
</evidence>
<dbReference type="GO" id="GO:0004930">
    <property type="term" value="F:G protein-coupled receptor activity"/>
    <property type="evidence" value="ECO:0007669"/>
    <property type="project" value="UniProtKB-KW"/>
</dbReference>
<protein>
    <submittedName>
        <fullName evidence="9">G_PROTEIN_RECEP_F1_2 domain-containing protein</fullName>
    </submittedName>
</protein>
<dbReference type="WBParaSite" id="EEL_0000462301-mRNA-1">
    <property type="protein sequence ID" value="EEL_0000462301-mRNA-1"/>
    <property type="gene ID" value="EEL_0000462301"/>
</dbReference>
<feature type="transmembrane region" description="Helical" evidence="6">
    <location>
        <begin position="50"/>
        <end position="69"/>
    </location>
</feature>
<proteinExistence type="inferred from homology"/>
<name>A0A0R3RS50_9BILA</name>
<evidence type="ECO:0000256" key="1">
    <source>
        <dbReference type="ARBA" id="ARBA00004370"/>
    </source>
</evidence>
<evidence type="ECO:0000256" key="4">
    <source>
        <dbReference type="ARBA" id="ARBA00023136"/>
    </source>
</evidence>
<dbReference type="InterPro" id="IPR017452">
    <property type="entry name" value="GPCR_Rhodpsn_7TM"/>
</dbReference>
<dbReference type="CDD" id="cd14978">
    <property type="entry name" value="7tmA_FMRFamide_R-like"/>
    <property type="match status" value="1"/>
</dbReference>
<dbReference type="PROSITE" id="PS00237">
    <property type="entry name" value="G_PROTEIN_RECEP_F1_1"/>
    <property type="match status" value="1"/>
</dbReference>
<feature type="transmembrane region" description="Helical" evidence="6">
    <location>
        <begin position="322"/>
        <end position="346"/>
    </location>
</feature>
<keyword evidence="5" id="KW-0675">Receptor</keyword>
<feature type="transmembrane region" description="Helical" evidence="6">
    <location>
        <begin position="272"/>
        <end position="301"/>
    </location>
</feature>
<keyword evidence="4 6" id="KW-0472">Membrane</keyword>
<comment type="subcellular location">
    <subcellularLocation>
        <location evidence="1">Membrane</location>
    </subcellularLocation>
</comment>
<feature type="transmembrane region" description="Helical" evidence="6">
    <location>
        <begin position="89"/>
        <end position="114"/>
    </location>
</feature>
<evidence type="ECO:0000256" key="3">
    <source>
        <dbReference type="ARBA" id="ARBA00022989"/>
    </source>
</evidence>
<dbReference type="PANTHER" id="PTHR46641:SF23">
    <property type="entry name" value="G-PROTEIN COUPLED RECEPTORS FAMILY 1 PROFILE DOMAIN-CONTAINING PROTEIN"/>
    <property type="match status" value="1"/>
</dbReference>
<feature type="transmembrane region" description="Helical" evidence="6">
    <location>
        <begin position="239"/>
        <end position="260"/>
    </location>
</feature>
<reference evidence="9" key="1">
    <citation type="submission" date="2017-02" db="UniProtKB">
        <authorList>
            <consortium name="WormBaseParasite"/>
        </authorList>
    </citation>
    <scope>IDENTIFICATION</scope>
</reference>
<keyword evidence="5" id="KW-0297">G-protein coupled receptor</keyword>
<evidence type="ECO:0000259" key="7">
    <source>
        <dbReference type="PROSITE" id="PS50262"/>
    </source>
</evidence>
<evidence type="ECO:0000313" key="9">
    <source>
        <dbReference type="WBParaSite" id="EEL_0000462301-mRNA-1"/>
    </source>
</evidence>
<keyword evidence="3 6" id="KW-1133">Transmembrane helix</keyword>
<dbReference type="InterPro" id="IPR052954">
    <property type="entry name" value="GPCR-Ligand_Int"/>
</dbReference>
<feature type="transmembrane region" description="Helical" evidence="6">
    <location>
        <begin position="12"/>
        <end position="38"/>
    </location>
</feature>
<keyword evidence="8" id="KW-1185">Reference proteome</keyword>
<sequence>MCNCIFKALKIIWWSNVICLPTIATIGLTCNLLNILILSTHSSARRIPSWDLLLALAVCDCLFLILATVEVTPTSLSPLYASSSFTIVYIHSALYVRTLASTFYKSSVLLVVIFNLERYICVCHPLRLHNLYSNYTSRLAILICLMVSLLCSLQWPICYRIRSCWDNHLNQHFYIITFSDNSKLQKYYRLMDYFTLIAFNVLPIVIICILNTRLIITLRKIVNRDFKVPRSFTTDAQRFNANAMLFAVVIMLFICVGPQAPARLLFNHYGQYHLTTIIYICITQQLVFLNAALNFCLYCLVSKRYRQLMVETLKAFVSNITENFIITILSTGSFFAHLLTLIPFPFVARACKVVTKDQ</sequence>
<dbReference type="PROSITE" id="PS50262">
    <property type="entry name" value="G_PROTEIN_RECEP_F1_2"/>
    <property type="match status" value="1"/>
</dbReference>
<keyword evidence="2 5" id="KW-0812">Transmembrane</keyword>
<dbReference type="Gene3D" id="1.20.1070.10">
    <property type="entry name" value="Rhodopsin 7-helix transmembrane proteins"/>
    <property type="match status" value="1"/>
</dbReference>
<dbReference type="PANTHER" id="PTHR46641">
    <property type="entry name" value="FMRFAMIDE RECEPTOR-RELATED"/>
    <property type="match status" value="1"/>
</dbReference>
<evidence type="ECO:0000313" key="8">
    <source>
        <dbReference type="Proteomes" id="UP000050640"/>
    </source>
</evidence>
<dbReference type="PRINTS" id="PR00237">
    <property type="entry name" value="GPCRRHODOPSN"/>
</dbReference>
<dbReference type="Proteomes" id="UP000050640">
    <property type="component" value="Unplaced"/>
</dbReference>